<dbReference type="AlphaFoldDB" id="X1MZT8"/>
<feature type="non-terminal residue" evidence="2">
    <location>
        <position position="39"/>
    </location>
</feature>
<feature type="region of interest" description="Disordered" evidence="1">
    <location>
        <begin position="1"/>
        <end position="20"/>
    </location>
</feature>
<feature type="compositionally biased region" description="Basic and acidic residues" evidence="1">
    <location>
        <begin position="1"/>
        <end position="17"/>
    </location>
</feature>
<name>X1MZT8_9ZZZZ</name>
<reference evidence="2" key="1">
    <citation type="journal article" date="2014" name="Front. Microbiol.">
        <title>High frequency of phylogenetically diverse reductive dehalogenase-homologous genes in deep subseafloor sedimentary metagenomes.</title>
        <authorList>
            <person name="Kawai M."/>
            <person name="Futagami T."/>
            <person name="Toyoda A."/>
            <person name="Takaki Y."/>
            <person name="Nishi S."/>
            <person name="Hori S."/>
            <person name="Arai W."/>
            <person name="Tsubouchi T."/>
            <person name="Morono Y."/>
            <person name="Uchiyama I."/>
            <person name="Ito T."/>
            <person name="Fujiyama A."/>
            <person name="Inagaki F."/>
            <person name="Takami H."/>
        </authorList>
    </citation>
    <scope>NUCLEOTIDE SEQUENCE</scope>
    <source>
        <strain evidence="2">Expedition CK06-06</strain>
    </source>
</reference>
<organism evidence="2">
    <name type="scientific">marine sediment metagenome</name>
    <dbReference type="NCBI Taxonomy" id="412755"/>
    <lineage>
        <taxon>unclassified sequences</taxon>
        <taxon>metagenomes</taxon>
        <taxon>ecological metagenomes</taxon>
    </lineage>
</organism>
<comment type="caution">
    <text evidence="2">The sequence shown here is derived from an EMBL/GenBank/DDBJ whole genome shotgun (WGS) entry which is preliminary data.</text>
</comment>
<evidence type="ECO:0000313" key="2">
    <source>
        <dbReference type="EMBL" id="GAI23496.1"/>
    </source>
</evidence>
<dbReference type="EMBL" id="BARV01018775">
    <property type="protein sequence ID" value="GAI23496.1"/>
    <property type="molecule type" value="Genomic_DNA"/>
</dbReference>
<sequence length="39" mass="4521">MKSGKDVERRKTEREPSSTKAEMYLESTIYKAKLVDLSD</sequence>
<gene>
    <name evidence="2" type="ORF">S06H3_31681</name>
</gene>
<evidence type="ECO:0000256" key="1">
    <source>
        <dbReference type="SAM" id="MobiDB-lite"/>
    </source>
</evidence>
<accession>X1MZT8</accession>
<protein>
    <submittedName>
        <fullName evidence="2">Uncharacterized protein</fullName>
    </submittedName>
</protein>
<proteinExistence type="predicted"/>